<dbReference type="Proteomes" id="UP001151582">
    <property type="component" value="Unassembled WGS sequence"/>
</dbReference>
<dbReference type="GO" id="GO:0008180">
    <property type="term" value="C:COP9 signalosome"/>
    <property type="evidence" value="ECO:0007669"/>
    <property type="project" value="TreeGrafter"/>
</dbReference>
<keyword evidence="4" id="KW-1185">Reference proteome</keyword>
<sequence length="207" mass="22730">MTQVFPQYEIVGCYGMGTEPTPDDRALHQQMVGMLSTDTELLLLLLDPLKMTLGREAMPIQLWEATMAPGTLSTTFTSVPYVVESTKDERIATHQLVQGAHADSTIPGSHTRRHLEAQQNAAQILQARLQVIQQYIDSVQAGELPADPSILHQISGLCSNYPAAAQPDFQANIATARATAHQISYLGTLSNAVSHLDRLVRETRVRE</sequence>
<evidence type="ECO:0000313" key="4">
    <source>
        <dbReference type="Proteomes" id="UP001151582"/>
    </source>
</evidence>
<comment type="caution">
    <text evidence="3">The sequence shown here is derived from an EMBL/GenBank/DDBJ whole genome shotgun (WGS) entry which is preliminary data.</text>
</comment>
<proteinExistence type="inferred from homology"/>
<dbReference type="EMBL" id="JANBQB010000835">
    <property type="protein sequence ID" value="KAJ1973387.1"/>
    <property type="molecule type" value="Genomic_DNA"/>
</dbReference>
<evidence type="ECO:0000259" key="2">
    <source>
        <dbReference type="Pfam" id="PF13012"/>
    </source>
</evidence>
<dbReference type="OrthoDB" id="1378at2759"/>
<evidence type="ECO:0000256" key="1">
    <source>
        <dbReference type="ARBA" id="ARBA00010893"/>
    </source>
</evidence>
<dbReference type="PANTHER" id="PTHR10540">
    <property type="entry name" value="EUKARYOTIC TRANSLATION INITIATION FACTOR 3 SUBUNIT F-RELATED"/>
    <property type="match status" value="1"/>
</dbReference>
<dbReference type="PANTHER" id="PTHR10540:SF8">
    <property type="entry name" value="COP9 SIGNALOSOME COMPLEX SUBUNIT 6"/>
    <property type="match status" value="1"/>
</dbReference>
<dbReference type="Gene3D" id="3.40.140.10">
    <property type="entry name" value="Cytidine Deaminase, domain 2"/>
    <property type="match status" value="1"/>
</dbReference>
<dbReference type="InterPro" id="IPR024969">
    <property type="entry name" value="EIF3F/CSN6-like_C"/>
</dbReference>
<feature type="domain" description="EIF3F/CSN6-like C-terminal" evidence="2">
    <location>
        <begin position="89"/>
        <end position="200"/>
    </location>
</feature>
<accession>A0A9W8B2X4</accession>
<feature type="non-terminal residue" evidence="3">
    <location>
        <position position="207"/>
    </location>
</feature>
<reference evidence="3" key="1">
    <citation type="submission" date="2022-07" db="EMBL/GenBank/DDBJ databases">
        <title>Phylogenomic reconstructions and comparative analyses of Kickxellomycotina fungi.</title>
        <authorList>
            <person name="Reynolds N.K."/>
            <person name="Stajich J.E."/>
            <person name="Barry K."/>
            <person name="Grigoriev I.V."/>
            <person name="Crous P."/>
            <person name="Smith M.E."/>
        </authorList>
    </citation>
    <scope>NUCLEOTIDE SEQUENCE</scope>
    <source>
        <strain evidence="3">RSA 567</strain>
    </source>
</reference>
<comment type="similarity">
    <text evidence="1">Belongs to the peptidase M67A family. CSN6 subfamily.</text>
</comment>
<gene>
    <name evidence="3" type="ORF">H4R34_005095</name>
</gene>
<name>A0A9W8B2X4_9FUNG</name>
<protein>
    <recommendedName>
        <fullName evidence="2">EIF3F/CSN6-like C-terminal domain-containing protein</fullName>
    </recommendedName>
</protein>
<organism evidence="3 4">
    <name type="scientific">Dimargaris verticillata</name>
    <dbReference type="NCBI Taxonomy" id="2761393"/>
    <lineage>
        <taxon>Eukaryota</taxon>
        <taxon>Fungi</taxon>
        <taxon>Fungi incertae sedis</taxon>
        <taxon>Zoopagomycota</taxon>
        <taxon>Kickxellomycotina</taxon>
        <taxon>Dimargaritomycetes</taxon>
        <taxon>Dimargaritales</taxon>
        <taxon>Dimargaritaceae</taxon>
        <taxon>Dimargaris</taxon>
    </lineage>
</organism>
<dbReference type="AlphaFoldDB" id="A0A9W8B2X4"/>
<dbReference type="Pfam" id="PF13012">
    <property type="entry name" value="MitMem_reg"/>
    <property type="match status" value="1"/>
</dbReference>
<evidence type="ECO:0000313" key="3">
    <source>
        <dbReference type="EMBL" id="KAJ1973387.1"/>
    </source>
</evidence>